<dbReference type="InterPro" id="IPR001680">
    <property type="entry name" value="WD40_rpt"/>
</dbReference>
<organism evidence="3 4">
    <name type="scientific">Lichtheimia ornata</name>
    <dbReference type="NCBI Taxonomy" id="688661"/>
    <lineage>
        <taxon>Eukaryota</taxon>
        <taxon>Fungi</taxon>
        <taxon>Fungi incertae sedis</taxon>
        <taxon>Mucoromycota</taxon>
        <taxon>Mucoromycotina</taxon>
        <taxon>Mucoromycetes</taxon>
        <taxon>Mucorales</taxon>
        <taxon>Lichtheimiaceae</taxon>
        <taxon>Lichtheimia</taxon>
    </lineage>
</organism>
<sequence>MTGISEATDSLANGYGSNEFTPLSPDTEYEILVEEMRNHSTDEDDVLFSDQLDVVTEEMYARGIDMQGINWDNRPVTREACRKKRVDEYENYLCLEDTDDKSLRQQFTNTEAGHKFYDFKYAKLSERCSIGHFQLRNLLWATSKDSVYYMYEDTVRHWSPHFPHSREVLNVRTAHTPQSLVFAVSSMACAEDILFMGGSKGEYAYRRLDDKDEPVHYGTTTNHSNGIANHINVTQARNGETQAIVSSNDQKARFINLASGKVDTTLSFPFAVNCSALSPDKRLLCVVGDDTATIICDASSGKGVHILSEHHDFSFACCWSPDGRLFATGNQDKTTRIYDIRQPTEAIHVLGANVGAIRSLQFTHDGQYLIAAEPIDFVHIYDASSFQTSQVIDFFGEIAGVSLSPEDQALFIAAAEERIRIAPHCDERIGGLFEFRRETDPMSFYF</sequence>
<evidence type="ECO:0000256" key="1">
    <source>
        <dbReference type="PROSITE-ProRule" id="PRU00221"/>
    </source>
</evidence>
<evidence type="ECO:0000313" key="3">
    <source>
        <dbReference type="EMBL" id="KAJ8656901.1"/>
    </source>
</evidence>
<evidence type="ECO:0000256" key="2">
    <source>
        <dbReference type="SAM" id="MobiDB-lite"/>
    </source>
</evidence>
<evidence type="ECO:0000313" key="4">
    <source>
        <dbReference type="Proteomes" id="UP001234581"/>
    </source>
</evidence>
<keyword evidence="4" id="KW-1185">Reference proteome</keyword>
<dbReference type="Proteomes" id="UP001234581">
    <property type="component" value="Unassembled WGS sequence"/>
</dbReference>
<dbReference type="PANTHER" id="PTHR43991">
    <property type="entry name" value="WD REPEAT PROTEIN (AFU_ORTHOLOGUE AFUA_8G05640)-RELATED"/>
    <property type="match status" value="1"/>
</dbReference>
<dbReference type="AlphaFoldDB" id="A0AAD7XXW8"/>
<dbReference type="EMBL" id="JARTCD010000036">
    <property type="protein sequence ID" value="KAJ8656901.1"/>
    <property type="molecule type" value="Genomic_DNA"/>
</dbReference>
<dbReference type="RefSeq" id="XP_058341814.1">
    <property type="nucleotide sequence ID" value="XM_058487514.1"/>
</dbReference>
<dbReference type="SUPFAM" id="SSF50978">
    <property type="entry name" value="WD40 repeat-like"/>
    <property type="match status" value="1"/>
</dbReference>
<dbReference type="PANTHER" id="PTHR43991:SF12">
    <property type="entry name" value="WD REPEAT PROTEIN (AFU_ORTHOLOGUE AFUA_8G05640)"/>
    <property type="match status" value="1"/>
</dbReference>
<protein>
    <submittedName>
        <fullName evidence="3">Uncharacterized protein</fullName>
    </submittedName>
</protein>
<dbReference type="SMART" id="SM00320">
    <property type="entry name" value="WD40"/>
    <property type="match status" value="3"/>
</dbReference>
<feature type="region of interest" description="Disordered" evidence="2">
    <location>
        <begin position="1"/>
        <end position="24"/>
    </location>
</feature>
<dbReference type="PROSITE" id="PS50294">
    <property type="entry name" value="WD_REPEATS_REGION"/>
    <property type="match status" value="1"/>
</dbReference>
<proteinExistence type="predicted"/>
<dbReference type="PROSITE" id="PS50082">
    <property type="entry name" value="WD_REPEATS_2"/>
    <property type="match status" value="1"/>
</dbReference>
<dbReference type="InterPro" id="IPR015943">
    <property type="entry name" value="WD40/YVTN_repeat-like_dom_sf"/>
</dbReference>
<accession>A0AAD7XXW8</accession>
<dbReference type="InterPro" id="IPR036322">
    <property type="entry name" value="WD40_repeat_dom_sf"/>
</dbReference>
<dbReference type="Gene3D" id="2.130.10.10">
    <property type="entry name" value="YVTN repeat-like/Quinoprotein amine dehydrogenase"/>
    <property type="match status" value="1"/>
</dbReference>
<gene>
    <name evidence="3" type="ORF">O0I10_007498</name>
</gene>
<dbReference type="GeneID" id="83214907"/>
<keyword evidence="1" id="KW-0853">WD repeat</keyword>
<reference evidence="3 4" key="1">
    <citation type="submission" date="2023-03" db="EMBL/GenBank/DDBJ databases">
        <title>Genome sequence of Lichtheimia ornata CBS 291.66.</title>
        <authorList>
            <person name="Mohabir J.T."/>
            <person name="Shea T.P."/>
            <person name="Kurbessoian T."/>
            <person name="Berby B."/>
            <person name="Fontaine J."/>
            <person name="Livny J."/>
            <person name="Gnirke A."/>
            <person name="Stajich J.E."/>
            <person name="Cuomo C.A."/>
        </authorList>
    </citation>
    <scope>NUCLEOTIDE SEQUENCE [LARGE SCALE GENOMIC DNA]</scope>
    <source>
        <strain evidence="3">CBS 291.66</strain>
    </source>
</reference>
<comment type="caution">
    <text evidence="3">The sequence shown here is derived from an EMBL/GenBank/DDBJ whole genome shotgun (WGS) entry which is preliminary data.</text>
</comment>
<feature type="compositionally biased region" description="Polar residues" evidence="2">
    <location>
        <begin position="1"/>
        <end position="21"/>
    </location>
</feature>
<dbReference type="Pfam" id="PF00400">
    <property type="entry name" value="WD40"/>
    <property type="match status" value="1"/>
</dbReference>
<feature type="repeat" description="WD" evidence="1">
    <location>
        <begin position="307"/>
        <end position="348"/>
    </location>
</feature>
<name>A0AAD7XXW8_9FUNG</name>